<keyword evidence="5" id="KW-0804">Transcription</keyword>
<dbReference type="Pfam" id="PF00172">
    <property type="entry name" value="Zn_clus"/>
    <property type="match status" value="1"/>
</dbReference>
<dbReference type="GO" id="GO:0006351">
    <property type="term" value="P:DNA-templated transcription"/>
    <property type="evidence" value="ECO:0007669"/>
    <property type="project" value="InterPro"/>
</dbReference>
<accession>A0A317WJH4</accession>
<feature type="domain" description="Zn(2)-C6 fungal-type" evidence="7">
    <location>
        <begin position="12"/>
        <end position="41"/>
    </location>
</feature>
<gene>
    <name evidence="8" type="ORF">BO94DRAFT_97742</name>
</gene>
<organism evidence="8 9">
    <name type="scientific">Aspergillus sclerotioniger CBS 115572</name>
    <dbReference type="NCBI Taxonomy" id="1450535"/>
    <lineage>
        <taxon>Eukaryota</taxon>
        <taxon>Fungi</taxon>
        <taxon>Dikarya</taxon>
        <taxon>Ascomycota</taxon>
        <taxon>Pezizomycotina</taxon>
        <taxon>Eurotiomycetes</taxon>
        <taxon>Eurotiomycetidae</taxon>
        <taxon>Eurotiales</taxon>
        <taxon>Aspergillaceae</taxon>
        <taxon>Aspergillus</taxon>
        <taxon>Aspergillus subgen. Circumdati</taxon>
    </lineage>
</organism>
<dbReference type="RefSeq" id="XP_025466818.1">
    <property type="nucleotide sequence ID" value="XM_025617772.1"/>
</dbReference>
<dbReference type="GO" id="GO:0000981">
    <property type="term" value="F:DNA-binding transcription factor activity, RNA polymerase II-specific"/>
    <property type="evidence" value="ECO:0007669"/>
    <property type="project" value="InterPro"/>
</dbReference>
<dbReference type="SMART" id="SM00066">
    <property type="entry name" value="GAL4"/>
    <property type="match status" value="1"/>
</dbReference>
<dbReference type="PANTHER" id="PTHR31779:SF5">
    <property type="entry name" value="ZN(II)2CYS6 TRANSCRIPTION FACTOR (EUROFUNG)"/>
    <property type="match status" value="1"/>
</dbReference>
<dbReference type="CDD" id="cd12148">
    <property type="entry name" value="fungal_TF_MHR"/>
    <property type="match status" value="1"/>
</dbReference>
<dbReference type="AlphaFoldDB" id="A0A317WJH4"/>
<evidence type="ECO:0000256" key="3">
    <source>
        <dbReference type="ARBA" id="ARBA00023015"/>
    </source>
</evidence>
<dbReference type="InterPro" id="IPR036864">
    <property type="entry name" value="Zn2-C6_fun-type_DNA-bd_sf"/>
</dbReference>
<evidence type="ECO:0000313" key="8">
    <source>
        <dbReference type="EMBL" id="PWY85801.1"/>
    </source>
</evidence>
<dbReference type="Proteomes" id="UP000246702">
    <property type="component" value="Unassembled WGS sequence"/>
</dbReference>
<dbReference type="InterPro" id="IPR052478">
    <property type="entry name" value="Metabolite_Synth_Reg"/>
</dbReference>
<comment type="caution">
    <text evidence="8">The sequence shown here is derived from an EMBL/GenBank/DDBJ whole genome shotgun (WGS) entry which is preliminary data.</text>
</comment>
<dbReference type="GO" id="GO:0009410">
    <property type="term" value="P:response to xenobiotic stimulus"/>
    <property type="evidence" value="ECO:0007669"/>
    <property type="project" value="TreeGrafter"/>
</dbReference>
<evidence type="ECO:0000256" key="2">
    <source>
        <dbReference type="ARBA" id="ARBA00022833"/>
    </source>
</evidence>
<keyword evidence="3" id="KW-0805">Transcription regulation</keyword>
<evidence type="ECO:0000256" key="5">
    <source>
        <dbReference type="ARBA" id="ARBA00023163"/>
    </source>
</evidence>
<dbReference type="PROSITE" id="PS50048">
    <property type="entry name" value="ZN2_CY6_FUNGAL_2"/>
    <property type="match status" value="1"/>
</dbReference>
<dbReference type="CDD" id="cd00067">
    <property type="entry name" value="GAL4"/>
    <property type="match status" value="1"/>
</dbReference>
<evidence type="ECO:0000259" key="7">
    <source>
        <dbReference type="PROSITE" id="PS50048"/>
    </source>
</evidence>
<keyword evidence="6" id="KW-0539">Nucleus</keyword>
<reference evidence="8 9" key="1">
    <citation type="submission" date="2016-12" db="EMBL/GenBank/DDBJ databases">
        <title>The genomes of Aspergillus section Nigri reveals drivers in fungal speciation.</title>
        <authorList>
            <consortium name="DOE Joint Genome Institute"/>
            <person name="Vesth T.C."/>
            <person name="Nybo J."/>
            <person name="Theobald S."/>
            <person name="Brandl J."/>
            <person name="Frisvad J.C."/>
            <person name="Nielsen K.F."/>
            <person name="Lyhne E.K."/>
            <person name="Kogle M.E."/>
            <person name="Kuo A."/>
            <person name="Riley R."/>
            <person name="Clum A."/>
            <person name="Nolan M."/>
            <person name="Lipzen A."/>
            <person name="Salamov A."/>
            <person name="Henrissat B."/>
            <person name="Wiebenga A."/>
            <person name="De Vries R.P."/>
            <person name="Grigoriev I.V."/>
            <person name="Mortensen U.H."/>
            <person name="Andersen M.R."/>
            <person name="Baker S.E."/>
        </authorList>
    </citation>
    <scope>NUCLEOTIDE SEQUENCE [LARGE SCALE GENOMIC DNA]</scope>
    <source>
        <strain evidence="8 9">CBS 115572</strain>
    </source>
</reference>
<keyword evidence="4" id="KW-0238">DNA-binding</keyword>
<dbReference type="Gene3D" id="4.10.240.10">
    <property type="entry name" value="Zn(2)-C6 fungal-type DNA-binding domain"/>
    <property type="match status" value="1"/>
</dbReference>
<dbReference type="InterPro" id="IPR001138">
    <property type="entry name" value="Zn2Cys6_DnaBD"/>
</dbReference>
<dbReference type="GO" id="GO:0003677">
    <property type="term" value="F:DNA binding"/>
    <property type="evidence" value="ECO:0007669"/>
    <property type="project" value="UniProtKB-KW"/>
</dbReference>
<dbReference type="PANTHER" id="PTHR31779">
    <property type="entry name" value="2-NITROPROPANE DIOXYGENASE FAMILY, PUTATIVE (AFU_ORTHOLOGUE AFUA_2G17430)-RELATED"/>
    <property type="match status" value="1"/>
</dbReference>
<evidence type="ECO:0000256" key="6">
    <source>
        <dbReference type="ARBA" id="ARBA00023242"/>
    </source>
</evidence>
<name>A0A317WJH4_9EURO</name>
<evidence type="ECO:0000256" key="1">
    <source>
        <dbReference type="ARBA" id="ARBA00022723"/>
    </source>
</evidence>
<dbReference type="GO" id="GO:0008270">
    <property type="term" value="F:zinc ion binding"/>
    <property type="evidence" value="ECO:0007669"/>
    <property type="project" value="InterPro"/>
</dbReference>
<keyword evidence="1" id="KW-0479">Metal-binding</keyword>
<proteinExistence type="predicted"/>
<keyword evidence="9" id="KW-1185">Reference proteome</keyword>
<protein>
    <recommendedName>
        <fullName evidence="7">Zn(2)-C6 fungal-type domain-containing protein</fullName>
    </recommendedName>
</protein>
<keyword evidence="2" id="KW-0862">Zinc</keyword>
<dbReference type="GeneID" id="37119915"/>
<dbReference type="OrthoDB" id="9986881at2759"/>
<dbReference type="GO" id="GO:0009893">
    <property type="term" value="P:positive regulation of metabolic process"/>
    <property type="evidence" value="ECO:0007669"/>
    <property type="project" value="UniProtKB-ARBA"/>
</dbReference>
<dbReference type="EMBL" id="MSFK01000016">
    <property type="protein sequence ID" value="PWY85801.1"/>
    <property type="molecule type" value="Genomic_DNA"/>
</dbReference>
<sequence>MTEPPRKRSRVACTLCQSRKRKCSGDQPCTTCAQFGSDCHYDLQSRRKRDARLFQLQSAPVDSTTTINSTPPRLTEPKISPEETAARLSSLDANSGAAFARRLGLKVDPSNAPKMHLFAWNVGTRHPLPSSMPPSSPTSKAVPVVDTISQEEMRSLVTVFFEKVDPCYGFIDRDHLLRQVSRRWLPVASESVLPYGPYDAVLCGVAAFGYLFSRRQACPTELQLAETARLILEQNMLSDTTPSVDIVTAWVLRVSYLRLTASPNAAWMASCSLMHIIEATGLHLEFPSDNAINQLPEPCDPETRRRLFGMARHLNVWISFELARSRVVLHGSTSLPPTPRIAGTAEIFNLLPMSESLDPNKTTDSPDLESSLRNVLDLVHVLPQLILVQCNLMLCIYRRLRALNCIISGDLLDRVLALSRKGLQAAREMVGSNCPWHQIANVPFQVVCTLLAIDNRTSLVMLGDAMRTLREVAAAYDTEVMREAYSTAYLLILLHQRRKEEDTKALMDVLKVNPGGSVPRVEEQEASTEPHHSLADYPGFSWLSDLLIDIPSLGNFDMERFMYTDAWPEGV</sequence>
<dbReference type="SUPFAM" id="SSF57701">
    <property type="entry name" value="Zn2/Cys6 DNA-binding domain"/>
    <property type="match status" value="1"/>
</dbReference>
<evidence type="ECO:0000256" key="4">
    <source>
        <dbReference type="ARBA" id="ARBA00023125"/>
    </source>
</evidence>
<evidence type="ECO:0000313" key="9">
    <source>
        <dbReference type="Proteomes" id="UP000246702"/>
    </source>
</evidence>